<dbReference type="RefSeq" id="WP_003809036.1">
    <property type="nucleotide sequence ID" value="NZ_DS264454.1"/>
</dbReference>
<protein>
    <submittedName>
        <fullName evidence="1">Uncharacterized protein</fullName>
    </submittedName>
</protein>
<dbReference type="HOGENOM" id="CLU_179091_0_0_11"/>
<evidence type="ECO:0000313" key="2">
    <source>
        <dbReference type="Proteomes" id="UP000003773"/>
    </source>
</evidence>
<sequence>MTENTTNKSTNELLMRVIAVESPELFDGSEDEPVRVTSYNYSEYCPAACETCGDEPEMLTIGYVTRNGREGSETYDYFGLPRVLEALDEWDKQHGKAVENRG</sequence>
<gene>
    <name evidence="1" type="ORF">BIFADO_01056</name>
</gene>
<comment type="caution">
    <text evidence="1">The sequence shown here is derived from an EMBL/GenBank/DDBJ whole genome shotgun (WGS) entry which is preliminary data.</text>
</comment>
<reference evidence="1 2" key="2">
    <citation type="submission" date="2007-05" db="EMBL/GenBank/DDBJ databases">
        <title>Draft genome sequence of Bifidobacterium adolescentis (L2-32).</title>
        <authorList>
            <person name="Sudarsanam P."/>
            <person name="Ley R."/>
            <person name="Guruge J."/>
            <person name="Turnbaugh P.J."/>
            <person name="Mahowald M."/>
            <person name="Liep D."/>
            <person name="Gordon J."/>
        </authorList>
    </citation>
    <scope>NUCLEOTIDE SEQUENCE [LARGE SCALE GENOMIC DNA]</scope>
    <source>
        <strain evidence="1 2">L2-32</strain>
    </source>
</reference>
<accession>A7A5E0</accession>
<reference evidence="1 2" key="1">
    <citation type="submission" date="2007-04" db="EMBL/GenBank/DDBJ databases">
        <authorList>
            <person name="Fulton L."/>
            <person name="Clifton S."/>
            <person name="Fulton B."/>
            <person name="Xu J."/>
            <person name="Minx P."/>
            <person name="Pepin K.H."/>
            <person name="Johnson M."/>
            <person name="Thiruvilangam P."/>
            <person name="Bhonagiri V."/>
            <person name="Nash W.E."/>
            <person name="Mardis E.R."/>
            <person name="Wilson R.K."/>
        </authorList>
    </citation>
    <scope>NUCLEOTIDE SEQUENCE [LARGE SCALE GENOMIC DNA]</scope>
    <source>
        <strain evidence="1 2">L2-32</strain>
    </source>
</reference>
<dbReference type="AlphaFoldDB" id="A7A5E0"/>
<name>A7A5E0_BIFAD</name>
<evidence type="ECO:0000313" key="1">
    <source>
        <dbReference type="EMBL" id="EDN84123.1"/>
    </source>
</evidence>
<dbReference type="EMBL" id="AAXD02000018">
    <property type="protein sequence ID" value="EDN84123.1"/>
    <property type="molecule type" value="Genomic_DNA"/>
</dbReference>
<dbReference type="Proteomes" id="UP000003773">
    <property type="component" value="Unassembled WGS sequence"/>
</dbReference>
<organism evidence="1 2">
    <name type="scientific">Bifidobacterium adolescentis L2-32</name>
    <dbReference type="NCBI Taxonomy" id="411481"/>
    <lineage>
        <taxon>Bacteria</taxon>
        <taxon>Bacillati</taxon>
        <taxon>Actinomycetota</taxon>
        <taxon>Actinomycetes</taxon>
        <taxon>Bifidobacteriales</taxon>
        <taxon>Bifidobacteriaceae</taxon>
        <taxon>Bifidobacterium</taxon>
    </lineage>
</organism>
<proteinExistence type="predicted"/>